<keyword evidence="5" id="KW-0963">Cytoplasm</keyword>
<gene>
    <name evidence="10" type="ORF">DNTS_009470</name>
</gene>
<feature type="compositionally biased region" description="Acidic residues" evidence="8">
    <location>
        <begin position="540"/>
        <end position="561"/>
    </location>
</feature>
<keyword evidence="7" id="KW-0175">Coiled coil</keyword>
<dbReference type="PROSITE" id="PS51203">
    <property type="entry name" value="CS"/>
    <property type="match status" value="1"/>
</dbReference>
<dbReference type="Gene3D" id="2.60.40.790">
    <property type="match status" value="1"/>
</dbReference>
<feature type="compositionally biased region" description="Polar residues" evidence="8">
    <location>
        <begin position="562"/>
        <end position="571"/>
    </location>
</feature>
<organism evidence="10 11">
    <name type="scientific">Danionella cerebrum</name>
    <dbReference type="NCBI Taxonomy" id="2873325"/>
    <lineage>
        <taxon>Eukaryota</taxon>
        <taxon>Metazoa</taxon>
        <taxon>Chordata</taxon>
        <taxon>Craniata</taxon>
        <taxon>Vertebrata</taxon>
        <taxon>Euteleostomi</taxon>
        <taxon>Actinopterygii</taxon>
        <taxon>Neopterygii</taxon>
        <taxon>Teleostei</taxon>
        <taxon>Ostariophysi</taxon>
        <taxon>Cypriniformes</taxon>
        <taxon>Danionidae</taxon>
        <taxon>Danioninae</taxon>
        <taxon>Danionella</taxon>
    </lineage>
</organism>
<dbReference type="STRING" id="623744.A0A553PWV4"/>
<dbReference type="AlphaFoldDB" id="A0A553PWV4"/>
<evidence type="ECO:0000313" key="10">
    <source>
        <dbReference type="EMBL" id="TRY82162.1"/>
    </source>
</evidence>
<dbReference type="GO" id="GO:0051082">
    <property type="term" value="F:unfolded protein binding"/>
    <property type="evidence" value="ECO:0007669"/>
    <property type="project" value="TreeGrafter"/>
</dbReference>
<dbReference type="InterPro" id="IPR008978">
    <property type="entry name" value="HSP20-like_chaperone"/>
</dbReference>
<dbReference type="FunFam" id="2.60.40.790:FF:000022">
    <property type="entry name" value="Protein SHQ1 homolog"/>
    <property type="match status" value="1"/>
</dbReference>
<dbReference type="PANTHER" id="PTHR12967:SF0">
    <property type="entry name" value="PROTEIN SHQ1 HOMOLOG"/>
    <property type="match status" value="1"/>
</dbReference>
<dbReference type="GO" id="GO:0005829">
    <property type="term" value="C:cytosol"/>
    <property type="evidence" value="ECO:0007669"/>
    <property type="project" value="UniProtKB-SubCell"/>
</dbReference>
<evidence type="ECO:0000256" key="1">
    <source>
        <dbReference type="ARBA" id="ARBA00004514"/>
    </source>
</evidence>
<dbReference type="GO" id="GO:0000493">
    <property type="term" value="P:box H/ACA snoRNP assembly"/>
    <property type="evidence" value="ECO:0007669"/>
    <property type="project" value="InterPro"/>
</dbReference>
<dbReference type="OrthoDB" id="73639at2759"/>
<keyword evidence="11" id="KW-1185">Reference proteome</keyword>
<dbReference type="InterPro" id="IPR039742">
    <property type="entry name" value="Shq1"/>
</dbReference>
<evidence type="ECO:0000256" key="6">
    <source>
        <dbReference type="ARBA" id="ARBA00023242"/>
    </source>
</evidence>
<proteinExistence type="inferred from homology"/>
<evidence type="ECO:0000259" key="9">
    <source>
        <dbReference type="PROSITE" id="PS51203"/>
    </source>
</evidence>
<dbReference type="InterPro" id="IPR007052">
    <property type="entry name" value="CS_dom"/>
</dbReference>
<evidence type="ECO:0000256" key="8">
    <source>
        <dbReference type="SAM" id="MobiDB-lite"/>
    </source>
</evidence>
<dbReference type="Pfam" id="PF21413">
    <property type="entry name" value="SHQ1-like_CS"/>
    <property type="match status" value="1"/>
</dbReference>
<evidence type="ECO:0000256" key="4">
    <source>
        <dbReference type="ARBA" id="ARBA00013750"/>
    </source>
</evidence>
<comment type="similarity">
    <text evidence="3">Belongs to the SHQ1 family.</text>
</comment>
<evidence type="ECO:0000313" key="11">
    <source>
        <dbReference type="Proteomes" id="UP000316079"/>
    </source>
</evidence>
<evidence type="ECO:0000256" key="3">
    <source>
        <dbReference type="ARBA" id="ARBA00005607"/>
    </source>
</evidence>
<dbReference type="SUPFAM" id="SSF49764">
    <property type="entry name" value="HSP20-like chaperones"/>
    <property type="match status" value="1"/>
</dbReference>
<dbReference type="PANTHER" id="PTHR12967">
    <property type="entry name" value="PROTEIN SHQ1 HOMOLOG"/>
    <property type="match status" value="1"/>
</dbReference>
<comment type="caution">
    <text evidence="10">The sequence shown here is derived from an EMBL/GenBank/DDBJ whole genome shotgun (WGS) entry which is preliminary data.</text>
</comment>
<evidence type="ECO:0000256" key="2">
    <source>
        <dbReference type="ARBA" id="ARBA00004642"/>
    </source>
</evidence>
<dbReference type="Pfam" id="PF04925">
    <property type="entry name" value="SHQ1"/>
    <property type="match status" value="2"/>
</dbReference>
<feature type="domain" description="CS" evidence="9">
    <location>
        <begin position="10"/>
        <end position="98"/>
    </location>
</feature>
<dbReference type="GO" id="GO:0005654">
    <property type="term" value="C:nucleoplasm"/>
    <property type="evidence" value="ECO:0007669"/>
    <property type="project" value="UniProtKB-SubCell"/>
</dbReference>
<dbReference type="EMBL" id="SRMA01026574">
    <property type="protein sequence ID" value="TRY82162.1"/>
    <property type="molecule type" value="Genomic_DNA"/>
</dbReference>
<dbReference type="Proteomes" id="UP000316079">
    <property type="component" value="Unassembled WGS sequence"/>
</dbReference>
<feature type="compositionally biased region" description="Basic and acidic residues" evidence="8">
    <location>
        <begin position="574"/>
        <end position="585"/>
    </location>
</feature>
<evidence type="ECO:0000256" key="7">
    <source>
        <dbReference type="SAM" id="Coils"/>
    </source>
</evidence>
<protein>
    <recommendedName>
        <fullName evidence="4">Protein SHQ1 homolog</fullName>
    </recommendedName>
</protein>
<feature type="coiled-coil region" evidence="7">
    <location>
        <begin position="495"/>
        <end position="522"/>
    </location>
</feature>
<sequence length="664" mass="76112">MDVVSLVTVMITPAFELSQDPNFLNLVIRVPYTRTSEFDVYIQGEDFKFYAKPYFLRLTLPGRIAEDGREKASFDIDKGVFTLRVPKETPGQHFEGLEMLTSLLAPKGSRSAKPLVVDADSAGLLSEASAGTSAEEDDEEDFNWELEQEVYTETPAEKLKEYHKYGFGNLRSGVFTRLQEELNEVIDVKDPDHTNPELRRSNRLDAETTIFCTDHYMLCLYEDEEEIKKLLRFKPWWNELKQDSSTNSDISVMFTEEEKEQMRKFSNHSYLLDKKARFHVWLGLVDIVLAYVYDVRTTEGEHNVESSWTIRKLSGTLCWLETYHSVHDVLVSFGRRSLCYPLFRHFSLISKAIKDVACIFQAAVTYTSFLREELHLESEPNVCLRLSSLREHCLFFYGCWNVSIGCQAILCMAQESSWTFLRKACVLKCLLAIHKIFRENDPAYILNDLYITDYCIWIQRVKYPLKLLAAGLAEASWVHMGPHGSKHVFALAETLHSAKLDKNHLDLELEILEQAAELAIKEEVDGEDEDHSTDLVKEEVESEDDEDDSSCGGTSDDEQPEEQATSGNQAVSRRLIEESRERLEEELSIQEDEPHSSCCSSESTEGERLREGKHRRLCTAETEREDRAAGDSVEKCLQRNSIRIINSDQLDSDDEEDTKVEQGP</sequence>
<feature type="region of interest" description="Disordered" evidence="8">
    <location>
        <begin position="522"/>
        <end position="613"/>
    </location>
</feature>
<name>A0A553PWV4_9TELE</name>
<comment type="subcellular location">
    <subcellularLocation>
        <location evidence="1">Cytoplasm</location>
        <location evidence="1">Cytosol</location>
    </subcellularLocation>
    <subcellularLocation>
        <location evidence="2">Nucleus</location>
        <location evidence="2">Nucleoplasm</location>
    </subcellularLocation>
</comment>
<reference evidence="10 11" key="1">
    <citation type="journal article" date="2019" name="Sci. Data">
        <title>Hybrid genome assembly and annotation of Danionella translucida.</title>
        <authorList>
            <person name="Kadobianskyi M."/>
            <person name="Schulze L."/>
            <person name="Schuelke M."/>
            <person name="Judkewitz B."/>
        </authorList>
    </citation>
    <scope>NUCLEOTIDE SEQUENCE [LARGE SCALE GENOMIC DNA]</scope>
    <source>
        <strain evidence="10 11">Bolton</strain>
    </source>
</reference>
<dbReference type="InterPro" id="IPR048696">
    <property type="entry name" value="SHQ1-like_CS"/>
</dbReference>
<evidence type="ECO:0000256" key="5">
    <source>
        <dbReference type="ARBA" id="ARBA00022490"/>
    </source>
</evidence>
<dbReference type="InterPro" id="IPR007009">
    <property type="entry name" value="Shq1_C"/>
</dbReference>
<feature type="region of interest" description="Disordered" evidence="8">
    <location>
        <begin position="645"/>
        <end position="664"/>
    </location>
</feature>
<keyword evidence="6" id="KW-0539">Nucleus</keyword>
<accession>A0A553PWV4</accession>